<organism evidence="10 11">
    <name type="scientific">Thermodesulfobium acidiphilum</name>
    <dbReference type="NCBI Taxonomy" id="1794699"/>
    <lineage>
        <taxon>Bacteria</taxon>
        <taxon>Pseudomonadati</taxon>
        <taxon>Thermodesulfobiota</taxon>
        <taxon>Thermodesulfobiia</taxon>
        <taxon>Thermodesulfobiales</taxon>
        <taxon>Thermodesulfobiaceae</taxon>
        <taxon>Thermodesulfobium</taxon>
    </lineage>
</organism>
<dbReference type="CDD" id="cd06530">
    <property type="entry name" value="S26_SPase_I"/>
    <property type="match status" value="1"/>
</dbReference>
<dbReference type="OrthoDB" id="9802919at2"/>
<name>A0A2R4W0M1_THEAF</name>
<evidence type="ECO:0000256" key="6">
    <source>
        <dbReference type="ARBA" id="ARBA00022801"/>
    </source>
</evidence>
<dbReference type="PROSITE" id="PS00501">
    <property type="entry name" value="SPASE_I_1"/>
    <property type="match status" value="1"/>
</dbReference>
<evidence type="ECO:0000256" key="7">
    <source>
        <dbReference type="PIRSR" id="PIRSR600223-1"/>
    </source>
</evidence>
<keyword evidence="6 8" id="KW-0378">Hydrolase</keyword>
<evidence type="ECO:0000259" key="9">
    <source>
        <dbReference type="Pfam" id="PF10502"/>
    </source>
</evidence>
<evidence type="ECO:0000313" key="11">
    <source>
        <dbReference type="Proteomes" id="UP000244792"/>
    </source>
</evidence>
<dbReference type="KEGG" id="taci:TDSAC_0871"/>
<dbReference type="AlphaFoldDB" id="A0A2R4W0M1"/>
<evidence type="ECO:0000256" key="4">
    <source>
        <dbReference type="ARBA" id="ARBA00019232"/>
    </source>
</evidence>
<dbReference type="GO" id="GO:0006465">
    <property type="term" value="P:signal peptide processing"/>
    <property type="evidence" value="ECO:0007669"/>
    <property type="project" value="InterPro"/>
</dbReference>
<dbReference type="Pfam" id="PF10502">
    <property type="entry name" value="Peptidase_S26"/>
    <property type="match status" value="1"/>
</dbReference>
<evidence type="ECO:0000256" key="8">
    <source>
        <dbReference type="RuleBase" id="RU362042"/>
    </source>
</evidence>
<dbReference type="InterPro" id="IPR000223">
    <property type="entry name" value="Pept_S26A_signal_pept_1"/>
</dbReference>
<evidence type="ECO:0000256" key="5">
    <source>
        <dbReference type="ARBA" id="ARBA00022670"/>
    </source>
</evidence>
<evidence type="ECO:0000256" key="2">
    <source>
        <dbReference type="ARBA" id="ARBA00009370"/>
    </source>
</evidence>
<feature type="transmembrane region" description="Helical" evidence="8">
    <location>
        <begin position="12"/>
        <end position="34"/>
    </location>
</feature>
<dbReference type="InterPro" id="IPR019533">
    <property type="entry name" value="Peptidase_S26"/>
</dbReference>
<dbReference type="InterPro" id="IPR019756">
    <property type="entry name" value="Pept_S26A_signal_pept_1_Ser-AS"/>
</dbReference>
<dbReference type="InterPro" id="IPR019758">
    <property type="entry name" value="Pept_S26A_signal_pept_1_CS"/>
</dbReference>
<feature type="active site" evidence="7">
    <location>
        <position position="38"/>
    </location>
</feature>
<dbReference type="RefSeq" id="WP_108309045.1">
    <property type="nucleotide sequence ID" value="NZ_CP020921.1"/>
</dbReference>
<dbReference type="Proteomes" id="UP000244792">
    <property type="component" value="Chromosome"/>
</dbReference>
<dbReference type="NCBIfam" id="TIGR02227">
    <property type="entry name" value="sigpep_I_bact"/>
    <property type="match status" value="1"/>
</dbReference>
<keyword evidence="5 8" id="KW-0645">Protease</keyword>
<accession>A0A2R4W0M1</accession>
<dbReference type="PRINTS" id="PR00727">
    <property type="entry name" value="LEADERPTASE"/>
</dbReference>
<proteinExistence type="inferred from homology"/>
<sequence length="171" mass="19948">MKKKPFWRETLESLVIALVLAFFVRTFLFQIFYIPSGSMEPTLMPGDRVLVSKIDYHFVPIQRFDVIVFRYPVDPSKDFIKRVIGLPGDVVEEKDGVFYINGKKLVENHPMYKDNFNYPPTKVPENYYFVLGDNRGNSDDSRFWGFVPKQNIIGKAWLIIWPPGRIGLIPQ</sequence>
<dbReference type="PANTHER" id="PTHR43390">
    <property type="entry name" value="SIGNAL PEPTIDASE I"/>
    <property type="match status" value="1"/>
</dbReference>
<keyword evidence="8" id="KW-0472">Membrane</keyword>
<comment type="subcellular location">
    <subcellularLocation>
        <location evidence="8">Membrane</location>
        <topology evidence="8">Single-pass type II membrane protein</topology>
    </subcellularLocation>
</comment>
<keyword evidence="8" id="KW-1133">Transmembrane helix</keyword>
<comment type="catalytic activity">
    <reaction evidence="1 8">
        <text>Cleavage of hydrophobic, N-terminal signal or leader sequences from secreted and periplasmic proteins.</text>
        <dbReference type="EC" id="3.4.21.89"/>
    </reaction>
</comment>
<evidence type="ECO:0000256" key="1">
    <source>
        <dbReference type="ARBA" id="ARBA00000677"/>
    </source>
</evidence>
<keyword evidence="8" id="KW-0812">Transmembrane</keyword>
<dbReference type="EMBL" id="CP020921">
    <property type="protein sequence ID" value="AWB10228.1"/>
    <property type="molecule type" value="Genomic_DNA"/>
</dbReference>
<dbReference type="InterPro" id="IPR036286">
    <property type="entry name" value="LexA/Signal_pep-like_sf"/>
</dbReference>
<protein>
    <recommendedName>
        <fullName evidence="4 8">Signal peptidase I</fullName>
        <ecNumber evidence="3 8">3.4.21.89</ecNumber>
    </recommendedName>
</protein>
<dbReference type="Gene3D" id="2.10.109.10">
    <property type="entry name" value="Umud Fragment, subunit A"/>
    <property type="match status" value="1"/>
</dbReference>
<evidence type="ECO:0000313" key="10">
    <source>
        <dbReference type="EMBL" id="AWB10228.1"/>
    </source>
</evidence>
<feature type="domain" description="Peptidase S26" evidence="9">
    <location>
        <begin position="7"/>
        <end position="161"/>
    </location>
</feature>
<gene>
    <name evidence="10" type="ORF">TDSAC_0871</name>
</gene>
<dbReference type="EC" id="3.4.21.89" evidence="3 8"/>
<reference evidence="10 11" key="1">
    <citation type="submission" date="2017-04" db="EMBL/GenBank/DDBJ databases">
        <title>Genomic insights into metabolism of Thermodesulfobium acidiphilum.</title>
        <authorList>
            <person name="Toshchakov S.V."/>
            <person name="Frolov E.N."/>
            <person name="Kublanov I.V."/>
            <person name="Samarov N.I."/>
            <person name="Novikov A."/>
            <person name="Lebedinsky A.V."/>
            <person name="Bonch-Osmolovskaya E.A."/>
            <person name="Chernyh N.A."/>
        </authorList>
    </citation>
    <scope>NUCLEOTIDE SEQUENCE [LARGE SCALE GENOMIC DNA]</scope>
    <source>
        <strain evidence="10 11">3127-1</strain>
    </source>
</reference>
<dbReference type="PROSITE" id="PS00761">
    <property type="entry name" value="SPASE_I_3"/>
    <property type="match status" value="1"/>
</dbReference>
<comment type="similarity">
    <text evidence="2 8">Belongs to the peptidase S26 family.</text>
</comment>
<dbReference type="GO" id="GO:0004252">
    <property type="term" value="F:serine-type endopeptidase activity"/>
    <property type="evidence" value="ECO:0007669"/>
    <property type="project" value="InterPro"/>
</dbReference>
<dbReference type="SUPFAM" id="SSF51306">
    <property type="entry name" value="LexA/Signal peptidase"/>
    <property type="match status" value="1"/>
</dbReference>
<dbReference type="GO" id="GO:0009003">
    <property type="term" value="F:signal peptidase activity"/>
    <property type="evidence" value="ECO:0007669"/>
    <property type="project" value="UniProtKB-EC"/>
</dbReference>
<feature type="active site" evidence="7">
    <location>
        <position position="81"/>
    </location>
</feature>
<evidence type="ECO:0000256" key="3">
    <source>
        <dbReference type="ARBA" id="ARBA00013208"/>
    </source>
</evidence>
<dbReference type="PANTHER" id="PTHR43390:SF1">
    <property type="entry name" value="CHLOROPLAST PROCESSING PEPTIDASE"/>
    <property type="match status" value="1"/>
</dbReference>
<dbReference type="GO" id="GO:0016020">
    <property type="term" value="C:membrane"/>
    <property type="evidence" value="ECO:0007669"/>
    <property type="project" value="UniProtKB-SubCell"/>
</dbReference>
<keyword evidence="11" id="KW-1185">Reference proteome</keyword>